<sequence>MAVSAQLSKIRNPNTPTWTTSSRKDMWLGLLERLNSDNRAFQTFLEEYATGADITLSRRDVRSIFALDASKGVIGTIIWSHARGIRVNALSLLVRDLPTLITLMSISDFGQEELNELLSQPGISVPTASKMLSACGKTYRKMPAAIIDDNVIQAIENKALCEDFPHVAKLRNKSRSRPLPYYEAYLKDVTAICEKHDITADMLDRYLAEHALEDLPLNSELQTA</sequence>
<name>A0A8I1M543_9PROT</name>
<accession>A0A8I1M543</accession>
<dbReference type="RefSeq" id="WP_206926398.1">
    <property type="nucleotide sequence ID" value="NZ_JAEKJW010000001.1"/>
</dbReference>
<reference evidence="1" key="1">
    <citation type="submission" date="2020-12" db="EMBL/GenBank/DDBJ databases">
        <title>Oil enriched cultivation method for isolating marine PHA-producing bacteria.</title>
        <authorList>
            <person name="Zheng W."/>
            <person name="Yu S."/>
            <person name="Huang Y."/>
        </authorList>
    </citation>
    <scope>NUCLEOTIDE SEQUENCE</scope>
    <source>
        <strain evidence="1">SY-2-3</strain>
    </source>
</reference>
<protein>
    <submittedName>
        <fullName evidence="1">Uncharacterized protein</fullName>
    </submittedName>
</protein>
<gene>
    <name evidence="1" type="ORF">JF547_01200</name>
</gene>
<evidence type="ECO:0000313" key="2">
    <source>
        <dbReference type="Proteomes" id="UP000664405"/>
    </source>
</evidence>
<dbReference type="Proteomes" id="UP000664405">
    <property type="component" value="Unassembled WGS sequence"/>
</dbReference>
<evidence type="ECO:0000313" key="1">
    <source>
        <dbReference type="EMBL" id="MBN8195120.1"/>
    </source>
</evidence>
<comment type="caution">
    <text evidence="1">The sequence shown here is derived from an EMBL/GenBank/DDBJ whole genome shotgun (WGS) entry which is preliminary data.</text>
</comment>
<dbReference type="AlphaFoldDB" id="A0A8I1M543"/>
<dbReference type="EMBL" id="JAEKJW010000001">
    <property type="protein sequence ID" value="MBN8195120.1"/>
    <property type="molecule type" value="Genomic_DNA"/>
</dbReference>
<proteinExistence type="predicted"/>
<organism evidence="1 2">
    <name type="scientific">Thalassospira povalilytica</name>
    <dbReference type="NCBI Taxonomy" id="732237"/>
    <lineage>
        <taxon>Bacteria</taxon>
        <taxon>Pseudomonadati</taxon>
        <taxon>Pseudomonadota</taxon>
        <taxon>Alphaproteobacteria</taxon>
        <taxon>Rhodospirillales</taxon>
        <taxon>Thalassospiraceae</taxon>
        <taxon>Thalassospira</taxon>
    </lineage>
</organism>